<organism evidence="2 3">
    <name type="scientific">Austropuccinia psidii MF-1</name>
    <dbReference type="NCBI Taxonomy" id="1389203"/>
    <lineage>
        <taxon>Eukaryota</taxon>
        <taxon>Fungi</taxon>
        <taxon>Dikarya</taxon>
        <taxon>Basidiomycota</taxon>
        <taxon>Pucciniomycotina</taxon>
        <taxon>Pucciniomycetes</taxon>
        <taxon>Pucciniales</taxon>
        <taxon>Sphaerophragmiaceae</taxon>
        <taxon>Austropuccinia</taxon>
    </lineage>
</organism>
<dbReference type="AlphaFoldDB" id="A0A9Q3E8J0"/>
<evidence type="ECO:0000313" key="2">
    <source>
        <dbReference type="EMBL" id="MBW0518115.1"/>
    </source>
</evidence>
<protein>
    <submittedName>
        <fullName evidence="2">Uncharacterized protein</fullName>
    </submittedName>
</protein>
<accession>A0A9Q3E8J0</accession>
<evidence type="ECO:0000313" key="3">
    <source>
        <dbReference type="Proteomes" id="UP000765509"/>
    </source>
</evidence>
<proteinExistence type="predicted"/>
<feature type="region of interest" description="Disordered" evidence="1">
    <location>
        <begin position="54"/>
        <end position="115"/>
    </location>
</feature>
<reference evidence="2" key="1">
    <citation type="submission" date="2021-03" db="EMBL/GenBank/DDBJ databases">
        <title>Draft genome sequence of rust myrtle Austropuccinia psidii MF-1, a brazilian biotype.</title>
        <authorList>
            <person name="Quecine M.C."/>
            <person name="Pachon D.M.R."/>
            <person name="Bonatelli M.L."/>
            <person name="Correr F.H."/>
            <person name="Franceschini L.M."/>
            <person name="Leite T.F."/>
            <person name="Margarido G.R.A."/>
            <person name="Almeida C.A."/>
            <person name="Ferrarezi J.A."/>
            <person name="Labate C.A."/>
        </authorList>
    </citation>
    <scope>NUCLEOTIDE SEQUENCE</scope>
    <source>
        <strain evidence="2">MF-1</strain>
    </source>
</reference>
<dbReference type="Proteomes" id="UP000765509">
    <property type="component" value="Unassembled WGS sequence"/>
</dbReference>
<comment type="caution">
    <text evidence="2">The sequence shown here is derived from an EMBL/GenBank/DDBJ whole genome shotgun (WGS) entry which is preliminary data.</text>
</comment>
<dbReference type="EMBL" id="AVOT02026410">
    <property type="protein sequence ID" value="MBW0518115.1"/>
    <property type="molecule type" value="Genomic_DNA"/>
</dbReference>
<evidence type="ECO:0000256" key="1">
    <source>
        <dbReference type="SAM" id="MobiDB-lite"/>
    </source>
</evidence>
<feature type="compositionally biased region" description="Polar residues" evidence="1">
    <location>
        <begin position="54"/>
        <end position="64"/>
    </location>
</feature>
<sequence>MSFVPEQTPRPSNEEIVIPFTPDLLNELQHNLSHKDQIISQLAEKVQQMEVKLLSNSKPTQETSNESKKAPRKSTDKSNANCRAKKSKRNLQNKSTNRQQLDKMNCESRTRKNPLQMLQVDHPTGFEHTKKAFYTHIKLLWDLMIKGSVPVAPDPNHLQQFYQRFSNSSQIESAIDSDGPTLIPIDAIKTLREAREQRTKIGNYYLYLPEFLIRYVRSSLAKLGIPVWSPNLYEQPDSVYNKACCISALQTFRQLAIGGAYSYHNINISYVNDVDLLVQTYDHYVHYYWAGIFHKEQKEIGAHRLMNERKAIQSARQKLRDVRYKFALNQNFTKQYMKVVTPVQAHSNEEYYAPKEIYIAHKLPFRSKAANTFMHKLDQVICNSNKENGGKNQRCCVRINNPPNTMFTKAPKGLPLDFYDKVWYNSKLPEQRKNIADWKCVAFLEDLTSLCEFTTEDEKLGDKRFNNKHWDVVTKGYNLDFLSVVESESENDDEGEEDDSDYGESIELEIDNEDETQDQDDEDDITTRKKGGKGKERQIEVNDDIEIELEDEDMEIDATHNSNFIGGLTEAEWNAWQ</sequence>
<keyword evidence="3" id="KW-1185">Reference proteome</keyword>
<feature type="region of interest" description="Disordered" evidence="1">
    <location>
        <begin position="486"/>
        <end position="544"/>
    </location>
</feature>
<feature type="compositionally biased region" description="Acidic residues" evidence="1">
    <location>
        <begin position="487"/>
        <end position="524"/>
    </location>
</feature>
<dbReference type="OrthoDB" id="3056461at2759"/>
<feature type="compositionally biased region" description="Basic and acidic residues" evidence="1">
    <location>
        <begin position="100"/>
        <end position="110"/>
    </location>
</feature>
<gene>
    <name evidence="2" type="ORF">O181_057830</name>
</gene>
<name>A0A9Q3E8J0_9BASI</name>
<feature type="compositionally biased region" description="Basic and acidic residues" evidence="1">
    <location>
        <begin position="65"/>
        <end position="76"/>
    </location>
</feature>